<dbReference type="Pfam" id="PF12850">
    <property type="entry name" value="Metallophos_2"/>
    <property type="match status" value="1"/>
</dbReference>
<accession>A0AAX2EI67</accession>
<evidence type="ECO:0000313" key="4">
    <source>
        <dbReference type="Proteomes" id="UP000199735"/>
    </source>
</evidence>
<dbReference type="PANTHER" id="PTHR42850">
    <property type="entry name" value="METALLOPHOSPHOESTERASE"/>
    <property type="match status" value="1"/>
</dbReference>
<dbReference type="GO" id="GO:0016791">
    <property type="term" value="F:phosphatase activity"/>
    <property type="evidence" value="ECO:0007669"/>
    <property type="project" value="TreeGrafter"/>
</dbReference>
<comment type="caution">
    <text evidence="3">The sequence shown here is derived from an EMBL/GenBank/DDBJ whole genome shotgun (WGS) entry which is preliminary data.</text>
</comment>
<dbReference type="InterPro" id="IPR024654">
    <property type="entry name" value="Calcineurin-like_PHP_lpxH"/>
</dbReference>
<proteinExistence type="inferred from homology"/>
<feature type="domain" description="Calcineurin-like phosphoesterase" evidence="2">
    <location>
        <begin position="7"/>
        <end position="212"/>
    </location>
</feature>
<evidence type="ECO:0000259" key="2">
    <source>
        <dbReference type="Pfam" id="PF12850"/>
    </source>
</evidence>
<comment type="similarity">
    <text evidence="1">Belongs to the metallophosphoesterase superfamily. YfcE family.</text>
</comment>
<evidence type="ECO:0000256" key="1">
    <source>
        <dbReference type="ARBA" id="ARBA00008950"/>
    </source>
</evidence>
<sequence>MNGVDYMRIAVLTDIHGNLPALQAVLRDIDKRGDIEHIYCLGDMLSIGYETDRILDLLFGRENISMITGNHDEAVLALSRQEPYPESHKNERAHHQWIAGRTDQGYLDMLHNLPRQIYQQIKGHAVLFTHYHLHPDKETAHISEEPFSRIIAPSLENLEQLFHEQQNTELICFGHHHPLHHFRNDRKIFLNPGSLGCQPKPIAPYAIVEIEEEIRTEILEIPYDNKTFLEGYERLAVPERDIILKIFHGGQL</sequence>
<dbReference type="InterPro" id="IPR050126">
    <property type="entry name" value="Ap4A_hydrolase"/>
</dbReference>
<dbReference type="PIRSF" id="PIRSF000883">
    <property type="entry name" value="Pesterase_MJ0912"/>
    <property type="match status" value="1"/>
</dbReference>
<dbReference type="RefSeq" id="WP_318250126.1">
    <property type="nucleotide sequence ID" value="NZ_FOCD01000003.1"/>
</dbReference>
<dbReference type="GO" id="GO:0005737">
    <property type="term" value="C:cytoplasm"/>
    <property type="evidence" value="ECO:0007669"/>
    <property type="project" value="TreeGrafter"/>
</dbReference>
<dbReference type="EMBL" id="FOCD01000003">
    <property type="protein sequence ID" value="SEN79498.1"/>
    <property type="molecule type" value="Genomic_DNA"/>
</dbReference>
<dbReference type="PANTHER" id="PTHR42850:SF2">
    <property type="entry name" value="BLL5683 PROTEIN"/>
    <property type="match status" value="1"/>
</dbReference>
<protein>
    <submittedName>
        <fullName evidence="3">Phosphoesterase, MJ0936 family</fullName>
    </submittedName>
</protein>
<gene>
    <name evidence="3" type="ORF">SAMN04489762_2859</name>
</gene>
<dbReference type="Proteomes" id="UP000199735">
    <property type="component" value="Unassembled WGS sequence"/>
</dbReference>
<dbReference type="SUPFAM" id="SSF56300">
    <property type="entry name" value="Metallo-dependent phosphatases"/>
    <property type="match status" value="1"/>
</dbReference>
<organism evidence="3 4">
    <name type="scientific">Terribacillus saccharophilus</name>
    <dbReference type="NCBI Taxonomy" id="361277"/>
    <lineage>
        <taxon>Bacteria</taxon>
        <taxon>Bacillati</taxon>
        <taxon>Bacillota</taxon>
        <taxon>Bacilli</taxon>
        <taxon>Bacillales</taxon>
        <taxon>Bacillaceae</taxon>
        <taxon>Terribacillus</taxon>
    </lineage>
</organism>
<name>A0AAX2EI67_9BACI</name>
<dbReference type="AlphaFoldDB" id="A0AAX2EI67"/>
<dbReference type="CDD" id="cd00838">
    <property type="entry name" value="MPP_superfamily"/>
    <property type="match status" value="1"/>
</dbReference>
<dbReference type="InterPro" id="IPR011152">
    <property type="entry name" value="Pesterase_MJ0912"/>
</dbReference>
<dbReference type="InterPro" id="IPR029052">
    <property type="entry name" value="Metallo-depent_PP-like"/>
</dbReference>
<reference evidence="3 4" key="1">
    <citation type="submission" date="2016-10" db="EMBL/GenBank/DDBJ databases">
        <authorList>
            <person name="Varghese N."/>
            <person name="Submissions S."/>
        </authorList>
    </citation>
    <scope>NUCLEOTIDE SEQUENCE [LARGE SCALE GENOMIC DNA]</scope>
    <source>
        <strain evidence="3 4">DSM 21619</strain>
    </source>
</reference>
<evidence type="ECO:0000313" key="3">
    <source>
        <dbReference type="EMBL" id="SEN79498.1"/>
    </source>
</evidence>
<dbReference type="Gene3D" id="3.60.21.10">
    <property type="match status" value="1"/>
</dbReference>